<feature type="region of interest" description="Disordered" evidence="1">
    <location>
        <begin position="134"/>
        <end position="202"/>
    </location>
</feature>
<feature type="compositionally biased region" description="Polar residues" evidence="1">
    <location>
        <begin position="144"/>
        <end position="167"/>
    </location>
</feature>
<gene>
    <name evidence="2" type="ORF">ENSA5_34270</name>
</gene>
<comment type="caution">
    <text evidence="2">The sequence shown here is derived from an EMBL/GenBank/DDBJ whole genome shotgun (WGS) entry which is preliminary data.</text>
</comment>
<evidence type="ECO:0008006" key="4">
    <source>
        <dbReference type="Google" id="ProtNLM"/>
    </source>
</evidence>
<dbReference type="OrthoDB" id="5511386at2"/>
<keyword evidence="3" id="KW-1185">Reference proteome</keyword>
<reference evidence="2 3" key="1">
    <citation type="submission" date="2018-03" db="EMBL/GenBank/DDBJ databases">
        <title>Draft Genome Sequences of the Obligatory Marine Myxobacteria Enhygromyxa salina SWB005.</title>
        <authorList>
            <person name="Poehlein A."/>
            <person name="Moghaddam J.A."/>
            <person name="Harms H."/>
            <person name="Alanjari M."/>
            <person name="Koenig G.M."/>
            <person name="Daniel R."/>
            <person name="Schaeberle T.F."/>
        </authorList>
    </citation>
    <scope>NUCLEOTIDE SEQUENCE [LARGE SCALE GENOMIC DNA]</scope>
    <source>
        <strain evidence="2 3">SWB005</strain>
    </source>
</reference>
<evidence type="ECO:0000256" key="1">
    <source>
        <dbReference type="SAM" id="MobiDB-lite"/>
    </source>
</evidence>
<proteinExistence type="predicted"/>
<evidence type="ECO:0000313" key="2">
    <source>
        <dbReference type="EMBL" id="PRP97435.1"/>
    </source>
</evidence>
<dbReference type="AlphaFoldDB" id="A0A2S9XX47"/>
<protein>
    <recommendedName>
        <fullName evidence="4">Zinc-finger domain-containing protein</fullName>
    </recommendedName>
</protein>
<dbReference type="Proteomes" id="UP000237968">
    <property type="component" value="Unassembled WGS sequence"/>
</dbReference>
<feature type="compositionally biased region" description="Pro residues" evidence="1">
    <location>
        <begin position="184"/>
        <end position="198"/>
    </location>
</feature>
<evidence type="ECO:0000313" key="3">
    <source>
        <dbReference type="Proteomes" id="UP000237968"/>
    </source>
</evidence>
<sequence>MQIQSSALEIDEQLSAYFDDELEASTRAVVDAELEANPELAAHLADLEFMRTIVVGDLDHQAERVPEARFEQIWDSFEQTLDRESRLQEAAEAPPSLWERLSSWVRPIRVPVAAVAAAGALVFVFARSAGEPSEIEAEDDGAVASNTQEDQASDAQPSKQARQSPAVTPSAPAPEIGPIAVAPEPSPEVDPEMFPQPEPGQAEIRRIEFGGQTGTISQVEGSRGTTTVIWVTEDEAPVDSERSL</sequence>
<dbReference type="RefSeq" id="WP_146155803.1">
    <property type="nucleotide sequence ID" value="NZ_PVNK01000158.1"/>
</dbReference>
<organism evidence="2 3">
    <name type="scientific">Enhygromyxa salina</name>
    <dbReference type="NCBI Taxonomy" id="215803"/>
    <lineage>
        <taxon>Bacteria</taxon>
        <taxon>Pseudomonadati</taxon>
        <taxon>Myxococcota</taxon>
        <taxon>Polyangia</taxon>
        <taxon>Nannocystales</taxon>
        <taxon>Nannocystaceae</taxon>
        <taxon>Enhygromyxa</taxon>
    </lineage>
</organism>
<accession>A0A2S9XX47</accession>
<name>A0A2S9XX47_9BACT</name>
<dbReference type="EMBL" id="PVNK01000158">
    <property type="protein sequence ID" value="PRP97435.1"/>
    <property type="molecule type" value="Genomic_DNA"/>
</dbReference>